<accession>A0ABV1ZML6</accession>
<reference evidence="1 2" key="1">
    <citation type="submission" date="2024-06" db="EMBL/GenBank/DDBJ databases">
        <authorList>
            <person name="Bataeva Y.V."/>
            <person name="Grigorian L.N."/>
            <person name="Solomentsev V.I."/>
        </authorList>
    </citation>
    <scope>NUCLEOTIDE SEQUENCE [LARGE SCALE GENOMIC DNA]</scope>
    <source>
        <strain evidence="2">SCPM-O-B-12605 (RCAM04882)</strain>
    </source>
</reference>
<dbReference type="Proteomes" id="UP001432401">
    <property type="component" value="Unassembled WGS sequence"/>
</dbReference>
<dbReference type="Pfam" id="PF20199">
    <property type="entry name" value="RepSA"/>
    <property type="match status" value="1"/>
</dbReference>
<evidence type="ECO:0000313" key="2">
    <source>
        <dbReference type="Proteomes" id="UP001432401"/>
    </source>
</evidence>
<keyword evidence="2" id="KW-1185">Reference proteome</keyword>
<gene>
    <name evidence="1" type="ORF">ABUK86_00495</name>
</gene>
<sequence length="109" mass="11949">MPTPTGKSTRAERLAQPLAREVAEQVAADHGVRIRPVSLRRTNIATGATEVIDAPCGSTLESRCPTCARHQRSLRRTWYEEGRHLFPDRLDEVADAMDAARVKALATAA</sequence>
<comment type="caution">
    <text evidence="1">The sequence shown here is derived from an EMBL/GenBank/DDBJ whole genome shotgun (WGS) entry which is preliminary data.</text>
</comment>
<proteinExistence type="predicted"/>
<dbReference type="RefSeq" id="WP_352982173.1">
    <property type="nucleotide sequence ID" value="NZ_JBEQNB010000001.1"/>
</dbReference>
<evidence type="ECO:0000313" key="1">
    <source>
        <dbReference type="EMBL" id="MES0832243.1"/>
    </source>
</evidence>
<protein>
    <submittedName>
        <fullName evidence="1">Replication initiator</fullName>
    </submittedName>
</protein>
<name>A0ABV1ZML6_9ACTN</name>
<organism evidence="1 2">
    <name type="scientific">Nocardiopsis tropica</name>
    <dbReference type="NCBI Taxonomy" id="109330"/>
    <lineage>
        <taxon>Bacteria</taxon>
        <taxon>Bacillati</taxon>
        <taxon>Actinomycetota</taxon>
        <taxon>Actinomycetes</taxon>
        <taxon>Streptosporangiales</taxon>
        <taxon>Nocardiopsidaceae</taxon>
        <taxon>Nocardiopsis</taxon>
    </lineage>
</organism>
<dbReference type="InterPro" id="IPR046828">
    <property type="entry name" value="RepSA"/>
</dbReference>
<dbReference type="EMBL" id="JBEQNB010000001">
    <property type="protein sequence ID" value="MES0832243.1"/>
    <property type="molecule type" value="Genomic_DNA"/>
</dbReference>